<accession>A0A845AEM0</accession>
<dbReference type="RefSeq" id="WP_160752988.1">
    <property type="nucleotide sequence ID" value="NZ_WTYA01000005.1"/>
</dbReference>
<evidence type="ECO:0000313" key="2">
    <source>
        <dbReference type="Proteomes" id="UP000439780"/>
    </source>
</evidence>
<evidence type="ECO:0000313" key="1">
    <source>
        <dbReference type="EMBL" id="MXP28690.1"/>
    </source>
</evidence>
<dbReference type="OrthoDB" id="7391054at2"/>
<protein>
    <submittedName>
        <fullName evidence="1">Uncharacterized protein</fullName>
    </submittedName>
</protein>
<dbReference type="AlphaFoldDB" id="A0A845AEM0"/>
<comment type="caution">
    <text evidence="1">The sequence shown here is derived from an EMBL/GenBank/DDBJ whole genome shotgun (WGS) entry which is preliminary data.</text>
</comment>
<sequence>MAALLALLSLAGCKPPAADNYVERVGISQRQAPSPPIASPDSKGAIWVPSPKRVERLLYGKPGQPPLMALECSGKGASAAITYTRFAAADRDAQAILALIGNGHVSRLTIDAVRDGDAWLWRGSVNPHDEALEALTGSHRVEATVPGAGSVILNASPLPGELIRLCRAQSPEPATPAATE</sequence>
<name>A0A845AEM0_9SPHN</name>
<proteinExistence type="predicted"/>
<reference evidence="1 2" key="1">
    <citation type="submission" date="2019-12" db="EMBL/GenBank/DDBJ databases">
        <title>Genomic-based taxomic classification of the family Erythrobacteraceae.</title>
        <authorList>
            <person name="Xu L."/>
        </authorList>
    </citation>
    <scope>NUCLEOTIDE SEQUENCE [LARGE SCALE GENOMIC DNA]</scope>
    <source>
        <strain evidence="1 2">KEMB 9005-328</strain>
    </source>
</reference>
<dbReference type="Proteomes" id="UP000439780">
    <property type="component" value="Unassembled WGS sequence"/>
</dbReference>
<gene>
    <name evidence="1" type="ORF">GRI58_07635</name>
</gene>
<dbReference type="EMBL" id="WTYA01000005">
    <property type="protein sequence ID" value="MXP28690.1"/>
    <property type="molecule type" value="Genomic_DNA"/>
</dbReference>
<keyword evidence="2" id="KW-1185">Reference proteome</keyword>
<organism evidence="1 2">
    <name type="scientific">Qipengyuania algicida</name>
    <dbReference type="NCBI Taxonomy" id="1836209"/>
    <lineage>
        <taxon>Bacteria</taxon>
        <taxon>Pseudomonadati</taxon>
        <taxon>Pseudomonadota</taxon>
        <taxon>Alphaproteobacteria</taxon>
        <taxon>Sphingomonadales</taxon>
        <taxon>Erythrobacteraceae</taxon>
        <taxon>Qipengyuania</taxon>
    </lineage>
</organism>